<organism evidence="2 3">
    <name type="scientific">Zobellella endophytica</name>
    <dbReference type="NCBI Taxonomy" id="2116700"/>
    <lineage>
        <taxon>Bacteria</taxon>
        <taxon>Pseudomonadati</taxon>
        <taxon>Pseudomonadota</taxon>
        <taxon>Gammaproteobacteria</taxon>
        <taxon>Aeromonadales</taxon>
        <taxon>Aeromonadaceae</taxon>
        <taxon>Zobellella</taxon>
    </lineage>
</organism>
<dbReference type="RefSeq" id="WP_106729488.1">
    <property type="nucleotide sequence ID" value="NZ_PXYG01000003.1"/>
</dbReference>
<keyword evidence="1" id="KW-0812">Transmembrane</keyword>
<evidence type="ECO:0000313" key="3">
    <source>
        <dbReference type="Proteomes" id="UP000240243"/>
    </source>
</evidence>
<dbReference type="OrthoDB" id="1523552at2"/>
<keyword evidence="3" id="KW-1185">Reference proteome</keyword>
<sequence length="233" mass="24793">METFFGSRLLLCSLAGLLLPLAGAIGTRLTLWHYTTGLLLVGLGLVLALPVLALALWQQHWPAAVPAALLLAVLTPFVYKGVRYPAIHDISTDTVNPPSLLAAARLRGDRDHPTGYDGEALAARQRAAWPALAPLLLPHPPARVHAATLALLERRGWQRVDNGDDRQLEAVATSLLFGFKDDVAIRLTATAGGTRVDMRSASRVGKSDLGANAHRIRTFLADLAAALSAPSAT</sequence>
<name>A0A2P7R5Z1_9GAMM</name>
<evidence type="ECO:0000313" key="2">
    <source>
        <dbReference type="EMBL" id="PSJ45624.1"/>
    </source>
</evidence>
<proteinExistence type="predicted"/>
<gene>
    <name evidence="2" type="ORF">C7H85_09575</name>
</gene>
<dbReference type="AlphaFoldDB" id="A0A2P7R5Z1"/>
<protein>
    <submittedName>
        <fullName evidence="2">DUF1499 domain-containing protein</fullName>
    </submittedName>
</protein>
<feature type="transmembrane region" description="Helical" evidence="1">
    <location>
        <begin position="34"/>
        <end position="57"/>
    </location>
</feature>
<keyword evidence="1" id="KW-0472">Membrane</keyword>
<dbReference type="InterPro" id="IPR010865">
    <property type="entry name" value="DUF1499"/>
</dbReference>
<comment type="caution">
    <text evidence="2">The sequence shown here is derived from an EMBL/GenBank/DDBJ whole genome shotgun (WGS) entry which is preliminary data.</text>
</comment>
<dbReference type="EMBL" id="PXYG01000003">
    <property type="protein sequence ID" value="PSJ45624.1"/>
    <property type="molecule type" value="Genomic_DNA"/>
</dbReference>
<dbReference type="Pfam" id="PF07386">
    <property type="entry name" value="DUF1499"/>
    <property type="match status" value="1"/>
</dbReference>
<accession>A0A2P7R5Z1</accession>
<reference evidence="2 3" key="1">
    <citation type="submission" date="2018-03" db="EMBL/GenBank/DDBJ databases">
        <title>The draft genome of Zobellella sp. 59N8.</title>
        <authorList>
            <person name="Liu L."/>
            <person name="Li L."/>
            <person name="Zhang X."/>
            <person name="Liang L."/>
            <person name="Wang T."/>
        </authorList>
    </citation>
    <scope>NUCLEOTIDE SEQUENCE [LARGE SCALE GENOMIC DNA]</scope>
    <source>
        <strain evidence="2 3">59N8</strain>
    </source>
</reference>
<keyword evidence="1" id="KW-1133">Transmembrane helix</keyword>
<dbReference type="Proteomes" id="UP000240243">
    <property type="component" value="Unassembled WGS sequence"/>
</dbReference>
<evidence type="ECO:0000256" key="1">
    <source>
        <dbReference type="SAM" id="Phobius"/>
    </source>
</evidence>
<feature type="transmembrane region" description="Helical" evidence="1">
    <location>
        <begin position="64"/>
        <end position="82"/>
    </location>
</feature>